<keyword evidence="4" id="KW-0663">Pyridoxal phosphate</keyword>
<dbReference type="GO" id="GO:0030170">
    <property type="term" value="F:pyridoxal phosphate binding"/>
    <property type="evidence" value="ECO:0007669"/>
    <property type="project" value="InterPro"/>
</dbReference>
<dbReference type="InterPro" id="IPR050087">
    <property type="entry name" value="AON_synthase_class-II"/>
</dbReference>
<gene>
    <name evidence="6" type="ORF">HIM_05288</name>
</gene>
<evidence type="ECO:0000256" key="3">
    <source>
        <dbReference type="ARBA" id="ARBA00022679"/>
    </source>
</evidence>
<evidence type="ECO:0000256" key="4">
    <source>
        <dbReference type="ARBA" id="ARBA00022898"/>
    </source>
</evidence>
<dbReference type="GO" id="GO:0009102">
    <property type="term" value="P:biotin biosynthetic process"/>
    <property type="evidence" value="ECO:0007669"/>
    <property type="project" value="TreeGrafter"/>
</dbReference>
<proteinExistence type="inferred from homology"/>
<dbReference type="Proteomes" id="UP000054481">
    <property type="component" value="Unassembled WGS sequence"/>
</dbReference>
<accession>A0A0F8A0I4</accession>
<dbReference type="Pfam" id="PF00155">
    <property type="entry name" value="Aminotran_1_2"/>
    <property type="match status" value="1"/>
</dbReference>
<dbReference type="PANTHER" id="PTHR13693:SF77">
    <property type="entry name" value="8-AMINO-7-OXONONANOATE SYNTHASE"/>
    <property type="match status" value="1"/>
</dbReference>
<dbReference type="Gene3D" id="3.90.1150.10">
    <property type="entry name" value="Aspartate Aminotransferase, domain 1"/>
    <property type="match status" value="1"/>
</dbReference>
<dbReference type="Gene3D" id="3.40.640.10">
    <property type="entry name" value="Type I PLP-dependent aspartate aminotransferase-like (Major domain)"/>
    <property type="match status" value="1"/>
</dbReference>
<feature type="domain" description="Aminotransferase class I/classII large" evidence="5">
    <location>
        <begin position="73"/>
        <end position="292"/>
    </location>
</feature>
<dbReference type="InterPro" id="IPR015424">
    <property type="entry name" value="PyrdxlP-dep_Trfase"/>
</dbReference>
<name>A0A0F8A0I4_9HYPO</name>
<reference evidence="6 7" key="1">
    <citation type="journal article" date="2014" name="Genome Biol. Evol.">
        <title>Comparative genomics and transcriptomics analyses reveal divergent lifestyle features of nematode endoparasitic fungus Hirsutella minnesotensis.</title>
        <authorList>
            <person name="Lai Y."/>
            <person name="Liu K."/>
            <person name="Zhang X."/>
            <person name="Zhang X."/>
            <person name="Li K."/>
            <person name="Wang N."/>
            <person name="Shu C."/>
            <person name="Wu Y."/>
            <person name="Wang C."/>
            <person name="Bushley K.E."/>
            <person name="Xiang M."/>
            <person name="Liu X."/>
        </authorList>
    </citation>
    <scope>NUCLEOTIDE SEQUENCE [LARGE SCALE GENOMIC DNA]</scope>
    <source>
        <strain evidence="6 7">3608</strain>
    </source>
</reference>
<dbReference type="InterPro" id="IPR015422">
    <property type="entry name" value="PyrdxlP-dep_Trfase_small"/>
</dbReference>
<dbReference type="SUPFAM" id="SSF53383">
    <property type="entry name" value="PLP-dependent transferases"/>
    <property type="match status" value="1"/>
</dbReference>
<comment type="similarity">
    <text evidence="2">Belongs to the class-II pyridoxal-phosphate-dependent aminotransferase family. BioF subfamily.</text>
</comment>
<evidence type="ECO:0000313" key="6">
    <source>
        <dbReference type="EMBL" id="KJZ75362.1"/>
    </source>
</evidence>
<evidence type="ECO:0000256" key="2">
    <source>
        <dbReference type="ARBA" id="ARBA00010008"/>
    </source>
</evidence>
<dbReference type="InterPro" id="IPR015421">
    <property type="entry name" value="PyrdxlP-dep_Trfase_major"/>
</dbReference>
<evidence type="ECO:0000259" key="5">
    <source>
        <dbReference type="Pfam" id="PF00155"/>
    </source>
</evidence>
<sequence>MRLKYIPWWHRAGKASSYISRKFSLYTERSSNLAAKQLPRSFSRSLEAGLEKRQQQDQYFRLLPPANQLGLVDIGSNDSLCLRHNRSVRQRFLDTLSADADFVLGAGGSRVLDGSNRHVMQLERYLADYHGADDGLLFNSGYEANVAIYSKLLHPGDAVVHDEMIHASMHDGIRAGRASTIKAFAHNDVDALGQAVEDIRKSQSAIHRGSNTVFVVFESFYSMEGDMAPVLEMVAKVRSILPEGNVVFIIDEAHSTGLIGPHGSGYIRHLGLENEGIIQMHSYAKAPGALGGSYIPMRAQQKG</sequence>
<keyword evidence="7" id="KW-1185">Reference proteome</keyword>
<organism evidence="6 7">
    <name type="scientific">Hirsutella minnesotensis 3608</name>
    <dbReference type="NCBI Taxonomy" id="1043627"/>
    <lineage>
        <taxon>Eukaryota</taxon>
        <taxon>Fungi</taxon>
        <taxon>Dikarya</taxon>
        <taxon>Ascomycota</taxon>
        <taxon>Pezizomycotina</taxon>
        <taxon>Sordariomycetes</taxon>
        <taxon>Hypocreomycetidae</taxon>
        <taxon>Hypocreales</taxon>
        <taxon>Ophiocordycipitaceae</taxon>
        <taxon>Hirsutella</taxon>
    </lineage>
</organism>
<comment type="cofactor">
    <cofactor evidence="1">
        <name>pyridoxal 5'-phosphate</name>
        <dbReference type="ChEBI" id="CHEBI:597326"/>
    </cofactor>
</comment>
<dbReference type="InterPro" id="IPR004839">
    <property type="entry name" value="Aminotransferase_I/II_large"/>
</dbReference>
<evidence type="ECO:0000313" key="7">
    <source>
        <dbReference type="Proteomes" id="UP000054481"/>
    </source>
</evidence>
<keyword evidence="3" id="KW-0808">Transferase</keyword>
<dbReference type="OrthoDB" id="2382073at2759"/>
<protein>
    <recommendedName>
        <fullName evidence="5">Aminotransferase class I/classII large domain-containing protein</fullName>
    </recommendedName>
</protein>
<dbReference type="GO" id="GO:0016740">
    <property type="term" value="F:transferase activity"/>
    <property type="evidence" value="ECO:0007669"/>
    <property type="project" value="UniProtKB-KW"/>
</dbReference>
<evidence type="ECO:0000256" key="1">
    <source>
        <dbReference type="ARBA" id="ARBA00001933"/>
    </source>
</evidence>
<dbReference type="PANTHER" id="PTHR13693">
    <property type="entry name" value="CLASS II AMINOTRANSFERASE/8-AMINO-7-OXONONANOATE SYNTHASE"/>
    <property type="match status" value="1"/>
</dbReference>
<dbReference type="EMBL" id="KQ030518">
    <property type="protein sequence ID" value="KJZ75362.1"/>
    <property type="molecule type" value="Genomic_DNA"/>
</dbReference>
<dbReference type="AlphaFoldDB" id="A0A0F8A0I4"/>